<dbReference type="AlphaFoldDB" id="A0AAN9BZ54"/>
<dbReference type="EMBL" id="JBAMIC010000001">
    <property type="protein sequence ID" value="KAK7114299.1"/>
    <property type="molecule type" value="Genomic_DNA"/>
</dbReference>
<dbReference type="InterPro" id="IPR046328">
    <property type="entry name" value="ETS_fam"/>
</dbReference>
<evidence type="ECO:0008006" key="12">
    <source>
        <dbReference type="Google" id="ProtNLM"/>
    </source>
</evidence>
<dbReference type="SUPFAM" id="SSF47769">
    <property type="entry name" value="SAM/Pointed domain"/>
    <property type="match status" value="1"/>
</dbReference>
<dbReference type="GO" id="GO:0030154">
    <property type="term" value="P:cell differentiation"/>
    <property type="evidence" value="ECO:0007669"/>
    <property type="project" value="TreeGrafter"/>
</dbReference>
<dbReference type="PROSITE" id="PS00345">
    <property type="entry name" value="ETS_DOMAIN_1"/>
    <property type="match status" value="1"/>
</dbReference>
<dbReference type="Proteomes" id="UP001374579">
    <property type="component" value="Unassembled WGS sequence"/>
</dbReference>
<dbReference type="PANTHER" id="PTHR11849:SF304">
    <property type="entry name" value="DNA-BINDING PROTEIN D-ETS-3"/>
    <property type="match status" value="1"/>
</dbReference>
<feature type="region of interest" description="Disordered" evidence="6">
    <location>
        <begin position="338"/>
        <end position="390"/>
    </location>
</feature>
<dbReference type="SUPFAM" id="SSF46785">
    <property type="entry name" value="Winged helix' DNA-binding domain"/>
    <property type="match status" value="1"/>
</dbReference>
<dbReference type="PANTHER" id="PTHR11849">
    <property type="entry name" value="ETS"/>
    <property type="match status" value="1"/>
</dbReference>
<dbReference type="GO" id="GO:0000981">
    <property type="term" value="F:DNA-binding transcription factor activity, RNA polymerase II-specific"/>
    <property type="evidence" value="ECO:0007669"/>
    <property type="project" value="TreeGrafter"/>
</dbReference>
<dbReference type="SMART" id="SM00251">
    <property type="entry name" value="SAM_PNT"/>
    <property type="match status" value="1"/>
</dbReference>
<evidence type="ECO:0000313" key="10">
    <source>
        <dbReference type="EMBL" id="KAK7114299.1"/>
    </source>
</evidence>
<feature type="domain" description="PNT" evidence="9">
    <location>
        <begin position="227"/>
        <end position="313"/>
    </location>
</feature>
<dbReference type="Pfam" id="PF00178">
    <property type="entry name" value="Ets"/>
    <property type="match status" value="1"/>
</dbReference>
<evidence type="ECO:0000259" key="9">
    <source>
        <dbReference type="PROSITE" id="PS51433"/>
    </source>
</evidence>
<dbReference type="InterPro" id="IPR003118">
    <property type="entry name" value="Pointed_dom"/>
</dbReference>
<comment type="caution">
    <text evidence="10">The sequence shown here is derived from an EMBL/GenBank/DDBJ whole genome shotgun (WGS) entry which is preliminary data.</text>
</comment>
<sequence>MKSFDLKADELWSAQKENVFNFSSSRNFPQQKVSDKDTNSRQQKRLKLEVTNSHDYHHHQQQQRHAHVDVKGSLGHQCRHHCWETKAHGSYEPTLGLHTVQGSGMNQRPIVTDTTPSFSVRERCDSNVRTLSESQCQVKHSDRVRRRTLHLHGECSEFDTITSSDTLHAAERSPENWVGHSDLDKSRPGISCENSAAFDANMLEDQERWRLGYPCSGDFGATFGNLYTDFSCSHYSLLSPWNSDIESWTTDNVLQWLRWTARAYKLQDVDFSKFDRVDGQALCAMSRDDLTQLVNPYNANVLLQYLNYLRKKHEDTLKGTGSHNSSLANSTSAYFADHHSQLQQHRQQQQQQQHHQQQQQQQQHAAQRHSPSDMLHAHGHPGINSHCAGSHRGHLGVVTSVSYSHASGSSYCMPKTEPSFSSKPSWNTQQASQGSCYPQGFGVSKPTFDPTPAWRPQVAVNPYDVLGPITSRLSATGSGQIQLWQFLLELLSDAANASCITWEGTNGEFKLVDPDEVARRWGERKSKPNMNYDKLSRALRYYYDKNIMTKVHGKRYAYKFDFVGLTQVLQSNGDSSAFKREFQQDLFPYAAHKYSHHHHPHSLPPPPGHPHMGSPGSGLFPPPSSYWPSPNNNFFSSISSPMMPPSGHLGSPMAFHPYG</sequence>
<dbReference type="InterPro" id="IPR000418">
    <property type="entry name" value="Ets_dom"/>
</dbReference>
<comment type="subcellular location">
    <subcellularLocation>
        <location evidence="1 5">Nucleus</location>
    </subcellularLocation>
</comment>
<protein>
    <recommendedName>
        <fullName evidence="12">ETS domain-containing protein</fullName>
    </recommendedName>
</protein>
<evidence type="ECO:0000259" key="7">
    <source>
        <dbReference type="PROSITE" id="PS50061"/>
    </source>
</evidence>
<dbReference type="FunFam" id="1.10.10.10:FF:000039">
    <property type="entry name" value="Friend leukemia integration 1 transcription factor"/>
    <property type="match status" value="1"/>
</dbReference>
<organism evidence="10 11">
    <name type="scientific">Littorina saxatilis</name>
    <dbReference type="NCBI Taxonomy" id="31220"/>
    <lineage>
        <taxon>Eukaryota</taxon>
        <taxon>Metazoa</taxon>
        <taxon>Spiralia</taxon>
        <taxon>Lophotrochozoa</taxon>
        <taxon>Mollusca</taxon>
        <taxon>Gastropoda</taxon>
        <taxon>Caenogastropoda</taxon>
        <taxon>Littorinimorpha</taxon>
        <taxon>Littorinoidea</taxon>
        <taxon>Littorinidae</taxon>
        <taxon>Littorina</taxon>
    </lineage>
</organism>
<dbReference type="Gene3D" id="1.10.10.10">
    <property type="entry name" value="Winged helix-like DNA-binding domain superfamily/Winged helix DNA-binding domain"/>
    <property type="match status" value="1"/>
</dbReference>
<feature type="compositionally biased region" description="Polar residues" evidence="6">
    <location>
        <begin position="23"/>
        <end position="32"/>
    </location>
</feature>
<feature type="compositionally biased region" description="Low complexity" evidence="6">
    <location>
        <begin position="341"/>
        <end position="369"/>
    </location>
</feature>
<evidence type="ECO:0000313" key="11">
    <source>
        <dbReference type="Proteomes" id="UP001374579"/>
    </source>
</evidence>
<dbReference type="PRINTS" id="PR00454">
    <property type="entry name" value="ETSDOMAIN"/>
</dbReference>
<name>A0AAN9BZ54_9CAEN</name>
<feature type="region of interest" description="Disordered" evidence="6">
    <location>
        <begin position="413"/>
        <end position="434"/>
    </location>
</feature>
<proteinExistence type="inferred from homology"/>
<keyword evidence="11" id="KW-1185">Reference proteome</keyword>
<dbReference type="PROSITE" id="PS50061">
    <property type="entry name" value="ETS_DOMAIN_3"/>
    <property type="match status" value="1"/>
</dbReference>
<dbReference type="PROSITE" id="PS51433">
    <property type="entry name" value="PNT"/>
    <property type="match status" value="1"/>
</dbReference>
<evidence type="ECO:0000256" key="2">
    <source>
        <dbReference type="ARBA" id="ARBA00005562"/>
    </source>
</evidence>
<evidence type="ECO:0000256" key="3">
    <source>
        <dbReference type="ARBA" id="ARBA00023125"/>
    </source>
</evidence>
<dbReference type="SMART" id="SM00413">
    <property type="entry name" value="ETS"/>
    <property type="match status" value="1"/>
</dbReference>
<feature type="region of interest" description="Disordered" evidence="6">
    <location>
        <begin position="23"/>
        <end position="43"/>
    </location>
</feature>
<feature type="domain" description="ETS" evidence="7">
    <location>
        <begin position="481"/>
        <end position="561"/>
    </location>
</feature>
<comment type="similarity">
    <text evidence="2 5">Belongs to the ETS family.</text>
</comment>
<dbReference type="PROSITE" id="PS00346">
    <property type="entry name" value="ETS_DOMAIN_2"/>
    <property type="match status" value="1"/>
</dbReference>
<evidence type="ECO:0000256" key="1">
    <source>
        <dbReference type="ARBA" id="ARBA00004123"/>
    </source>
</evidence>
<feature type="compositionally biased region" description="Polar residues" evidence="6">
    <location>
        <begin position="418"/>
        <end position="434"/>
    </location>
</feature>
<feature type="region of interest" description="Disordered" evidence="6">
    <location>
        <begin position="597"/>
        <end position="617"/>
    </location>
</feature>
<accession>A0AAN9BZ54</accession>
<keyword evidence="3 5" id="KW-0238">DNA-binding</keyword>
<dbReference type="Gene3D" id="1.10.150.50">
    <property type="entry name" value="Transcription Factor, Ets-1"/>
    <property type="match status" value="1"/>
</dbReference>
<keyword evidence="4 5" id="KW-0539">Nucleus</keyword>
<dbReference type="GO" id="GO:0005634">
    <property type="term" value="C:nucleus"/>
    <property type="evidence" value="ECO:0007669"/>
    <property type="project" value="UniProtKB-SubCell"/>
</dbReference>
<dbReference type="PROSITE" id="PS50105">
    <property type="entry name" value="SAM_DOMAIN"/>
    <property type="match status" value="1"/>
</dbReference>
<evidence type="ECO:0000256" key="6">
    <source>
        <dbReference type="SAM" id="MobiDB-lite"/>
    </source>
</evidence>
<gene>
    <name evidence="10" type="ORF">V1264_000381</name>
</gene>
<evidence type="ECO:0000256" key="5">
    <source>
        <dbReference type="RuleBase" id="RU004019"/>
    </source>
</evidence>
<dbReference type="InterPro" id="IPR036388">
    <property type="entry name" value="WH-like_DNA-bd_sf"/>
</dbReference>
<dbReference type="InterPro" id="IPR036390">
    <property type="entry name" value="WH_DNA-bd_sf"/>
</dbReference>
<dbReference type="Pfam" id="PF02198">
    <property type="entry name" value="SAM_PNT"/>
    <property type="match status" value="1"/>
</dbReference>
<dbReference type="InterPro" id="IPR001660">
    <property type="entry name" value="SAM"/>
</dbReference>
<reference evidence="10 11" key="1">
    <citation type="submission" date="2024-02" db="EMBL/GenBank/DDBJ databases">
        <title>Chromosome-scale genome assembly of the rough periwinkle Littorina saxatilis.</title>
        <authorList>
            <person name="De Jode A."/>
            <person name="Faria R."/>
            <person name="Formenti G."/>
            <person name="Sims Y."/>
            <person name="Smith T.P."/>
            <person name="Tracey A."/>
            <person name="Wood J.M.D."/>
            <person name="Zagrodzka Z.B."/>
            <person name="Johannesson K."/>
            <person name="Butlin R.K."/>
            <person name="Leder E.H."/>
        </authorList>
    </citation>
    <scope>NUCLEOTIDE SEQUENCE [LARGE SCALE GENOMIC DNA]</scope>
    <source>
        <strain evidence="10">Snail1</strain>
        <tissue evidence="10">Muscle</tissue>
    </source>
</reference>
<feature type="domain" description="SAM" evidence="8">
    <location>
        <begin position="248"/>
        <end position="293"/>
    </location>
</feature>
<evidence type="ECO:0000256" key="4">
    <source>
        <dbReference type="ARBA" id="ARBA00023242"/>
    </source>
</evidence>
<evidence type="ECO:0000259" key="8">
    <source>
        <dbReference type="PROSITE" id="PS50105"/>
    </source>
</evidence>
<dbReference type="InterPro" id="IPR013761">
    <property type="entry name" value="SAM/pointed_sf"/>
</dbReference>
<dbReference type="GO" id="GO:0043565">
    <property type="term" value="F:sequence-specific DNA binding"/>
    <property type="evidence" value="ECO:0007669"/>
    <property type="project" value="InterPro"/>
</dbReference>